<dbReference type="InterPro" id="IPR011701">
    <property type="entry name" value="MFS"/>
</dbReference>
<feature type="transmembrane region" description="Helical" evidence="8">
    <location>
        <begin position="463"/>
        <end position="481"/>
    </location>
</feature>
<evidence type="ECO:0000313" key="10">
    <source>
        <dbReference type="EMBL" id="QGZ64541.1"/>
    </source>
</evidence>
<evidence type="ECO:0000256" key="2">
    <source>
        <dbReference type="ARBA" id="ARBA00022448"/>
    </source>
</evidence>
<dbReference type="PANTHER" id="PTHR42718">
    <property type="entry name" value="MAJOR FACILITATOR SUPERFAMILY MULTIDRUG TRANSPORTER MFSC"/>
    <property type="match status" value="1"/>
</dbReference>
<accession>A0A7Z2GMY5</accession>
<feature type="transmembrane region" description="Helical" evidence="8">
    <location>
        <begin position="391"/>
        <end position="414"/>
    </location>
</feature>
<feature type="transmembrane region" description="Helical" evidence="8">
    <location>
        <begin position="107"/>
        <end position="130"/>
    </location>
</feature>
<dbReference type="PANTHER" id="PTHR42718:SF46">
    <property type="entry name" value="BLR6921 PROTEIN"/>
    <property type="match status" value="1"/>
</dbReference>
<keyword evidence="4 8" id="KW-0812">Transmembrane</keyword>
<keyword evidence="5 8" id="KW-1133">Transmembrane helix</keyword>
<dbReference type="PROSITE" id="PS50850">
    <property type="entry name" value="MFS"/>
    <property type="match status" value="1"/>
</dbReference>
<feature type="transmembrane region" description="Helical" evidence="8">
    <location>
        <begin position="142"/>
        <end position="165"/>
    </location>
</feature>
<dbReference type="InterPro" id="IPR020846">
    <property type="entry name" value="MFS_dom"/>
</dbReference>
<name>A0A7Z2GMY5_9BURK</name>
<evidence type="ECO:0000256" key="7">
    <source>
        <dbReference type="SAM" id="MobiDB-lite"/>
    </source>
</evidence>
<dbReference type="FunFam" id="1.20.1250.20:FF:000168">
    <property type="entry name" value="Transporter, major facilitator family"/>
    <property type="match status" value="1"/>
</dbReference>
<dbReference type="OrthoDB" id="9807274at2"/>
<feature type="transmembrane region" description="Helical" evidence="8">
    <location>
        <begin position="487"/>
        <end position="509"/>
    </location>
</feature>
<dbReference type="SUPFAM" id="SSF103473">
    <property type="entry name" value="MFS general substrate transporter"/>
    <property type="match status" value="1"/>
</dbReference>
<feature type="transmembrane region" description="Helical" evidence="8">
    <location>
        <begin position="171"/>
        <end position="192"/>
    </location>
</feature>
<feature type="compositionally biased region" description="Polar residues" evidence="7">
    <location>
        <begin position="45"/>
        <end position="54"/>
    </location>
</feature>
<dbReference type="Proteomes" id="UP000433577">
    <property type="component" value="Chromosome 2"/>
</dbReference>
<dbReference type="Gene3D" id="1.20.1250.20">
    <property type="entry name" value="MFS general substrate transporter like domains"/>
    <property type="match status" value="1"/>
</dbReference>
<feature type="region of interest" description="Disordered" evidence="7">
    <location>
        <begin position="40"/>
        <end position="70"/>
    </location>
</feature>
<dbReference type="CDD" id="cd17321">
    <property type="entry name" value="MFS_MMR_MDR_like"/>
    <property type="match status" value="1"/>
</dbReference>
<feature type="transmembrane region" description="Helical" evidence="8">
    <location>
        <begin position="364"/>
        <end position="384"/>
    </location>
</feature>
<comment type="subcellular location">
    <subcellularLocation>
        <location evidence="1">Cell membrane</location>
        <topology evidence="1">Multi-pass membrane protein</topology>
    </subcellularLocation>
</comment>
<dbReference type="KEGG" id="pacs:FAZ98_19505"/>
<feature type="transmembrane region" description="Helical" evidence="8">
    <location>
        <begin position="326"/>
        <end position="352"/>
    </location>
</feature>
<keyword evidence="11" id="KW-1185">Reference proteome</keyword>
<evidence type="ECO:0000259" key="9">
    <source>
        <dbReference type="PROSITE" id="PS50850"/>
    </source>
</evidence>
<feature type="compositionally biased region" description="Basic and acidic residues" evidence="7">
    <location>
        <begin position="55"/>
        <end position="66"/>
    </location>
</feature>
<feature type="transmembrane region" description="Helical" evidence="8">
    <location>
        <begin position="286"/>
        <end position="305"/>
    </location>
</feature>
<dbReference type="Gene3D" id="1.20.1720.10">
    <property type="entry name" value="Multidrug resistance protein D"/>
    <property type="match status" value="1"/>
</dbReference>
<dbReference type="Pfam" id="PF07690">
    <property type="entry name" value="MFS_1"/>
    <property type="match status" value="1"/>
</dbReference>
<feature type="transmembrane region" description="Helical" evidence="8">
    <location>
        <begin position="230"/>
        <end position="250"/>
    </location>
</feature>
<evidence type="ECO:0000256" key="1">
    <source>
        <dbReference type="ARBA" id="ARBA00004651"/>
    </source>
</evidence>
<feature type="transmembrane region" description="Helical" evidence="8">
    <location>
        <begin position="262"/>
        <end position="280"/>
    </location>
</feature>
<keyword evidence="6 8" id="KW-0472">Membrane</keyword>
<keyword evidence="2" id="KW-0813">Transport</keyword>
<sequence>MAGRPALQTPHAVKRRLQNRAASVTISGFVRAARARPVRRYHPSFQPSGSALSETRSEPRESEHGDAPMSAKNRRAMAAVMLTVALATLDTAIANTALPAIAADLHAAPAASVWIINAYQLAMVATLLPLAALGDIIGHRRIYLAGLAIFTVASFACAVAPTLTALAGARVLQGLGASAIMSVNTALIRFLYPPHRLGQGLGMNALVVGVSFAVGPTMASLILSAGSWPWLFAINVPLGLLAFVFALPALPHTERGKHAFDPVAAALNVVTFAALIFALGEAAQRAPGVEVGIAAVIAVGFGFLLMRREAGHPAPMLPVDLFKRPVFALSSLTAVCSFAAQGLAFVSLPFYFETVLMRSQVETGFLMTPWPVVVAAAAPIAGRLSDRYPPGLLGAIGLAVLSAGMVSLALLPVHPSVLDITIRMTICGAGFGFFQSPNLRAIMTSAPPERSGGASGTIAVSRLLGQTTGAALVALCFGIAGTHGPTLALALGGAFAGVAAVASGLRLFAPSHRAVGG</sequence>
<keyword evidence="3" id="KW-1003">Cell membrane</keyword>
<evidence type="ECO:0000256" key="3">
    <source>
        <dbReference type="ARBA" id="ARBA00022475"/>
    </source>
</evidence>
<gene>
    <name evidence="10" type="ORF">FAZ98_19505</name>
</gene>
<feature type="transmembrane region" description="Helical" evidence="8">
    <location>
        <begin position="204"/>
        <end position="224"/>
    </location>
</feature>
<dbReference type="EMBL" id="CP046914">
    <property type="protein sequence ID" value="QGZ64541.1"/>
    <property type="molecule type" value="Genomic_DNA"/>
</dbReference>
<dbReference type="GO" id="GO:0022857">
    <property type="term" value="F:transmembrane transporter activity"/>
    <property type="evidence" value="ECO:0007669"/>
    <property type="project" value="InterPro"/>
</dbReference>
<reference evidence="10 11" key="1">
    <citation type="submission" date="2019-12" db="EMBL/GenBank/DDBJ databases">
        <title>Paraburkholderia acidiphila 7Q-K02 sp. nov and Paraburkholderia acidisoli DHF22 sp. nov., two strains isolated from forest soil.</title>
        <authorList>
            <person name="Gao Z."/>
            <person name="Qiu L."/>
        </authorList>
    </citation>
    <scope>NUCLEOTIDE SEQUENCE [LARGE SCALE GENOMIC DNA]</scope>
    <source>
        <strain evidence="10 11">DHF22</strain>
    </source>
</reference>
<dbReference type="GO" id="GO:0005886">
    <property type="term" value="C:plasma membrane"/>
    <property type="evidence" value="ECO:0007669"/>
    <property type="project" value="UniProtKB-SubCell"/>
</dbReference>
<dbReference type="PRINTS" id="PR01036">
    <property type="entry name" value="TCRTETB"/>
</dbReference>
<evidence type="ECO:0000256" key="4">
    <source>
        <dbReference type="ARBA" id="ARBA00022692"/>
    </source>
</evidence>
<proteinExistence type="predicted"/>
<evidence type="ECO:0000256" key="6">
    <source>
        <dbReference type="ARBA" id="ARBA00023136"/>
    </source>
</evidence>
<dbReference type="AlphaFoldDB" id="A0A7Z2GMY5"/>
<feature type="transmembrane region" description="Helical" evidence="8">
    <location>
        <begin position="78"/>
        <end position="101"/>
    </location>
</feature>
<protein>
    <submittedName>
        <fullName evidence="10">MFS transporter</fullName>
    </submittedName>
</protein>
<dbReference type="InterPro" id="IPR036259">
    <property type="entry name" value="MFS_trans_sf"/>
</dbReference>
<evidence type="ECO:0000256" key="8">
    <source>
        <dbReference type="SAM" id="Phobius"/>
    </source>
</evidence>
<evidence type="ECO:0000313" key="11">
    <source>
        <dbReference type="Proteomes" id="UP000433577"/>
    </source>
</evidence>
<feature type="domain" description="Major facilitator superfamily (MFS) profile" evidence="9">
    <location>
        <begin position="76"/>
        <end position="514"/>
    </location>
</feature>
<evidence type="ECO:0000256" key="5">
    <source>
        <dbReference type="ARBA" id="ARBA00022989"/>
    </source>
</evidence>
<organism evidence="10 11">
    <name type="scientific">Paraburkholderia acidisoli</name>
    <dbReference type="NCBI Taxonomy" id="2571748"/>
    <lineage>
        <taxon>Bacteria</taxon>
        <taxon>Pseudomonadati</taxon>
        <taxon>Pseudomonadota</taxon>
        <taxon>Betaproteobacteria</taxon>
        <taxon>Burkholderiales</taxon>
        <taxon>Burkholderiaceae</taxon>
        <taxon>Paraburkholderia</taxon>
    </lineage>
</organism>